<reference evidence="3" key="2">
    <citation type="journal article" date="2021" name="Microbiome">
        <title>Successional dynamics and alternative stable states in a saline activated sludge microbial community over 9 years.</title>
        <authorList>
            <person name="Wang Y."/>
            <person name="Ye J."/>
            <person name="Ju F."/>
            <person name="Liu L."/>
            <person name="Boyd J.A."/>
            <person name="Deng Y."/>
            <person name="Parks D.H."/>
            <person name="Jiang X."/>
            <person name="Yin X."/>
            <person name="Woodcroft B.J."/>
            <person name="Tyson G.W."/>
            <person name="Hugenholtz P."/>
            <person name="Polz M.F."/>
            <person name="Zhang T."/>
        </authorList>
    </citation>
    <scope>NUCLEOTIDE SEQUENCE</scope>
    <source>
        <strain evidence="3">HKST-UBA17</strain>
    </source>
</reference>
<feature type="compositionally biased region" description="Polar residues" evidence="1">
    <location>
        <begin position="27"/>
        <end position="41"/>
    </location>
</feature>
<accession>A0A955KXK9</accession>
<evidence type="ECO:0000256" key="2">
    <source>
        <dbReference type="SAM" id="Phobius"/>
    </source>
</evidence>
<evidence type="ECO:0000256" key="1">
    <source>
        <dbReference type="SAM" id="MobiDB-lite"/>
    </source>
</evidence>
<dbReference type="EMBL" id="JAGQLN010000031">
    <property type="protein sequence ID" value="MCA9377239.1"/>
    <property type="molecule type" value="Genomic_DNA"/>
</dbReference>
<name>A0A955KXK9_9BACT</name>
<feature type="region of interest" description="Disordered" evidence="1">
    <location>
        <begin position="1"/>
        <end position="45"/>
    </location>
</feature>
<proteinExistence type="predicted"/>
<comment type="caution">
    <text evidence="3">The sequence shown here is derived from an EMBL/GenBank/DDBJ whole genome shotgun (WGS) entry which is preliminary data.</text>
</comment>
<gene>
    <name evidence="3" type="ORF">KC685_04960</name>
</gene>
<organism evidence="3 4">
    <name type="scientific">Candidatus Dojkabacteria bacterium</name>
    <dbReference type="NCBI Taxonomy" id="2099670"/>
    <lineage>
        <taxon>Bacteria</taxon>
        <taxon>Candidatus Dojkabacteria</taxon>
    </lineage>
</organism>
<sequence>MKDSDIHVINDPPKVSANEAEDKPADNTGSATIKTQPTSKGQTRDVKHRKFINISLLATFFLLSILVMVVIGYYGFRYYNYVIDENSQSSAKQQELPEPASESEQLIESDPESKPDPAPLEPVPHDPDIRLGTYCMLGLYPNQQIEFYGSDDKYLLIDSWNVNDGEEKEISYTLFDGKNYYFWNEGISSPYFDYSDSAMTYTIEEAKDDGLDYSYQLKEVEKHPESCSDKEFDFYLLTPPTNIEFNTTQMLTDQYIEESEKSVERLCTVCLEEFSSKEDQLECFKISNIFFQQPDDVVEENFDHYCLDQ</sequence>
<dbReference type="Proteomes" id="UP000741282">
    <property type="component" value="Unassembled WGS sequence"/>
</dbReference>
<keyword evidence="2" id="KW-0812">Transmembrane</keyword>
<keyword evidence="2" id="KW-0472">Membrane</keyword>
<evidence type="ECO:0000313" key="4">
    <source>
        <dbReference type="Proteomes" id="UP000741282"/>
    </source>
</evidence>
<evidence type="ECO:0000313" key="3">
    <source>
        <dbReference type="EMBL" id="MCA9377239.1"/>
    </source>
</evidence>
<feature type="transmembrane region" description="Helical" evidence="2">
    <location>
        <begin position="51"/>
        <end position="76"/>
    </location>
</feature>
<reference evidence="3" key="1">
    <citation type="submission" date="2020-04" db="EMBL/GenBank/DDBJ databases">
        <authorList>
            <person name="Zhang T."/>
        </authorList>
    </citation>
    <scope>NUCLEOTIDE SEQUENCE</scope>
    <source>
        <strain evidence="3">HKST-UBA17</strain>
    </source>
</reference>
<protein>
    <submittedName>
        <fullName evidence="3">Uncharacterized protein</fullName>
    </submittedName>
</protein>
<keyword evidence="2" id="KW-1133">Transmembrane helix</keyword>
<dbReference type="AlphaFoldDB" id="A0A955KXK9"/>
<feature type="region of interest" description="Disordered" evidence="1">
    <location>
        <begin position="90"/>
        <end position="124"/>
    </location>
</feature>